<name>A0AAN8K0K7_PATCE</name>
<feature type="compositionally biased region" description="Basic and acidic residues" evidence="1">
    <location>
        <begin position="276"/>
        <end position="330"/>
    </location>
</feature>
<feature type="compositionally biased region" description="Basic and acidic residues" evidence="1">
    <location>
        <begin position="56"/>
        <end position="65"/>
    </location>
</feature>
<evidence type="ECO:0000256" key="1">
    <source>
        <dbReference type="SAM" id="MobiDB-lite"/>
    </source>
</evidence>
<feature type="region of interest" description="Disordered" evidence="1">
    <location>
        <begin position="421"/>
        <end position="518"/>
    </location>
</feature>
<feature type="compositionally biased region" description="Basic and acidic residues" evidence="1">
    <location>
        <begin position="366"/>
        <end position="403"/>
    </location>
</feature>
<keyword evidence="3" id="KW-1185">Reference proteome</keyword>
<feature type="compositionally biased region" description="Polar residues" evidence="1">
    <location>
        <begin position="66"/>
        <end position="80"/>
    </location>
</feature>
<accession>A0AAN8K0K7</accession>
<dbReference type="EMBL" id="JAZGQO010000007">
    <property type="protein sequence ID" value="KAK6182588.1"/>
    <property type="molecule type" value="Genomic_DNA"/>
</dbReference>
<feature type="compositionally biased region" description="Basic and acidic residues" evidence="1">
    <location>
        <begin position="338"/>
        <end position="356"/>
    </location>
</feature>
<evidence type="ECO:0000313" key="3">
    <source>
        <dbReference type="Proteomes" id="UP001347796"/>
    </source>
</evidence>
<organism evidence="2 3">
    <name type="scientific">Patella caerulea</name>
    <name type="common">Rayed Mediterranean limpet</name>
    <dbReference type="NCBI Taxonomy" id="87958"/>
    <lineage>
        <taxon>Eukaryota</taxon>
        <taxon>Metazoa</taxon>
        <taxon>Spiralia</taxon>
        <taxon>Lophotrochozoa</taxon>
        <taxon>Mollusca</taxon>
        <taxon>Gastropoda</taxon>
        <taxon>Patellogastropoda</taxon>
        <taxon>Patelloidea</taxon>
        <taxon>Patellidae</taxon>
        <taxon>Patella</taxon>
    </lineage>
</organism>
<feature type="region of interest" description="Disordered" evidence="1">
    <location>
        <begin position="56"/>
        <end position="404"/>
    </location>
</feature>
<comment type="caution">
    <text evidence="2">The sequence shown here is derived from an EMBL/GenBank/DDBJ whole genome shotgun (WGS) entry which is preliminary data.</text>
</comment>
<feature type="compositionally biased region" description="Polar residues" evidence="1">
    <location>
        <begin position="248"/>
        <end position="259"/>
    </location>
</feature>
<evidence type="ECO:0000313" key="2">
    <source>
        <dbReference type="EMBL" id="KAK6182588.1"/>
    </source>
</evidence>
<feature type="compositionally biased region" description="Basic and acidic residues" evidence="1">
    <location>
        <begin position="189"/>
        <end position="202"/>
    </location>
</feature>
<reference evidence="2 3" key="1">
    <citation type="submission" date="2024-01" db="EMBL/GenBank/DDBJ databases">
        <title>The genome of the rayed Mediterranean limpet Patella caerulea (Linnaeus, 1758).</title>
        <authorList>
            <person name="Anh-Thu Weber A."/>
            <person name="Halstead-Nussloch G."/>
        </authorList>
    </citation>
    <scope>NUCLEOTIDE SEQUENCE [LARGE SCALE GENOMIC DNA]</scope>
    <source>
        <strain evidence="2">AATW-2023a</strain>
        <tissue evidence="2">Whole specimen</tissue>
    </source>
</reference>
<proteinExistence type="predicted"/>
<feature type="compositionally biased region" description="Basic and acidic residues" evidence="1">
    <location>
        <begin position="139"/>
        <end position="149"/>
    </location>
</feature>
<gene>
    <name evidence="2" type="ORF">SNE40_010239</name>
</gene>
<dbReference type="Proteomes" id="UP001347796">
    <property type="component" value="Unassembled WGS sequence"/>
</dbReference>
<feature type="compositionally biased region" description="Low complexity" evidence="1">
    <location>
        <begin position="440"/>
        <end position="462"/>
    </location>
</feature>
<feature type="compositionally biased region" description="Low complexity" evidence="1">
    <location>
        <begin position="204"/>
        <end position="224"/>
    </location>
</feature>
<feature type="compositionally biased region" description="Polar residues" evidence="1">
    <location>
        <begin position="119"/>
        <end position="138"/>
    </location>
</feature>
<dbReference type="AlphaFoldDB" id="A0AAN8K0K7"/>
<protein>
    <submittedName>
        <fullName evidence="2">Uncharacterized protein</fullName>
    </submittedName>
</protein>
<sequence>MLHPKLQQKRMGAPRGPTLYERILLFRRLRGERGVGDPKDGEAEIFDNVDGEKAVAYHSASKPDDSPQTTRAKTRQQAYEQTKGRTTGIERSDTSFASVDIADYATLEDDPKRSPSPQPTFTKNASRSPVQTSRQTSAKGEKPIRREIPENATPREIMVEMEDTPRSPRPQVYDNHHTVWADEEEDETKMDSRASSRQEKRRSATPTRKTPTRTPTPKRSPTPSDLNPHTVLPPIHKVEEETHVENTVIRSESRTSVNEVYSEEVKETSNHVQSVKNEDVVKDVEKSITKSEDTTVENVEKSSEKSEQHSVDKSEIKEENISKSDEKSETSEQTSEETTSKISEETTSKTSDKVSEDNSEITQENSETKKEEDTSSKGEITKEKMEETNEKTKEDSKEEKDDTAVIAAATTAAVAAPVAVAATAAVASKSQRKKTPEPEQPQTQDQPKAADAPVATAPAKSAQVTPKPKENQKPGSNTGPEMDPEEREDAIQQLDKLADHKIKSLIDPSKAGEAPKIDKKLTDKVFSKEFQEDLDNFLKSP</sequence>